<keyword evidence="3" id="KW-1185">Reference proteome</keyword>
<dbReference type="EMBL" id="JABTTQ020001745">
    <property type="protein sequence ID" value="KAK6128368.1"/>
    <property type="molecule type" value="Genomic_DNA"/>
</dbReference>
<feature type="region of interest" description="Disordered" evidence="1">
    <location>
        <begin position="197"/>
        <end position="232"/>
    </location>
</feature>
<protein>
    <submittedName>
        <fullName evidence="2">Uncharacterized protein</fullName>
    </submittedName>
</protein>
<feature type="compositionally biased region" description="Basic and acidic residues" evidence="1">
    <location>
        <begin position="213"/>
        <end position="227"/>
    </location>
</feature>
<name>A0ABR0V0X8_REHGL</name>
<organism evidence="2 3">
    <name type="scientific">Rehmannia glutinosa</name>
    <name type="common">Chinese foxglove</name>
    <dbReference type="NCBI Taxonomy" id="99300"/>
    <lineage>
        <taxon>Eukaryota</taxon>
        <taxon>Viridiplantae</taxon>
        <taxon>Streptophyta</taxon>
        <taxon>Embryophyta</taxon>
        <taxon>Tracheophyta</taxon>
        <taxon>Spermatophyta</taxon>
        <taxon>Magnoliopsida</taxon>
        <taxon>eudicotyledons</taxon>
        <taxon>Gunneridae</taxon>
        <taxon>Pentapetalae</taxon>
        <taxon>asterids</taxon>
        <taxon>lamiids</taxon>
        <taxon>Lamiales</taxon>
        <taxon>Orobanchaceae</taxon>
        <taxon>Rehmannieae</taxon>
        <taxon>Rehmannia</taxon>
    </lineage>
</organism>
<evidence type="ECO:0000256" key="1">
    <source>
        <dbReference type="SAM" id="MobiDB-lite"/>
    </source>
</evidence>
<dbReference type="InterPro" id="IPR012870">
    <property type="entry name" value="DUF1666"/>
</dbReference>
<sequence>MSLVLVAGKLEKCHGFGFLKKTDNKDIIFLEGSEKDISKVRDFDKHHAEELEKIELNLKFKFPTFEEFSRIQKGKCSLFNSEVVPYASTSKHEFISGESSLSAVSNELATFPLTEINGSGFSEGEEIFVQREGEVIVGFDGGQNGKTEFLDESQFCSEEKSDCFLSDGDFGDINGESEKIGLESEKENKACEFLSEKDFSGNVDNENDAGLDDSEKPNSENKPKDSITTDCGNDANKLESLWEHQELIEQLRMELRKVRATGLPTILEESESPKMTDDLKPWKIDENFQHEDCIGELHKLYKSYTEMMRKFDILNYQKMYAMGFLQLKDPFQSAPQQKPSAPTLKSLVSQNLWLFKHKSHGSDPIKKFINELQGDLEIVYVGQMCLSWEFLHWQYDKALDLWNSDPDGIHRYNEVAGEFQQFQVLMQRFTEDEPFQGPRVQNYVKSRCVLRNLLQVPLIREDYLKGKNKGKTKDTYEYVFTSEMLVEMVEESIRIFWRFVRSDKDCFSVAINAHKKLPELHNSEDLKLLLEKEKKLKDLLRSENCILRKFQQNREDDWDQVLYFFAQVDMKLVSRVFNMSKITRDQLIWCRSKLSKISFVNRKIHVEPAFLLFPCN</sequence>
<evidence type="ECO:0000313" key="2">
    <source>
        <dbReference type="EMBL" id="KAK6128368.1"/>
    </source>
</evidence>
<gene>
    <name evidence="2" type="ORF">DH2020_037899</name>
</gene>
<dbReference type="Proteomes" id="UP001318860">
    <property type="component" value="Unassembled WGS sequence"/>
</dbReference>
<dbReference type="PANTHER" id="PTHR46741:SF2">
    <property type="entry name" value="RIBOSOMAL PROTEIN L34AE"/>
    <property type="match status" value="1"/>
</dbReference>
<accession>A0ABR0V0X8</accession>
<dbReference type="PANTHER" id="PTHR46741">
    <property type="entry name" value="OS09G0413600 PROTEIN"/>
    <property type="match status" value="1"/>
</dbReference>
<reference evidence="2 3" key="1">
    <citation type="journal article" date="2021" name="Comput. Struct. Biotechnol. J.">
        <title>De novo genome assembly of the potent medicinal plant Rehmannia glutinosa using nanopore technology.</title>
        <authorList>
            <person name="Ma L."/>
            <person name="Dong C."/>
            <person name="Song C."/>
            <person name="Wang X."/>
            <person name="Zheng X."/>
            <person name="Niu Y."/>
            <person name="Chen S."/>
            <person name="Feng W."/>
        </authorList>
    </citation>
    <scope>NUCLEOTIDE SEQUENCE [LARGE SCALE GENOMIC DNA]</scope>
    <source>
        <strain evidence="2">DH-2019</strain>
    </source>
</reference>
<dbReference type="Pfam" id="PF07891">
    <property type="entry name" value="DUF1666"/>
    <property type="match status" value="1"/>
</dbReference>
<proteinExistence type="predicted"/>
<evidence type="ECO:0000313" key="3">
    <source>
        <dbReference type="Proteomes" id="UP001318860"/>
    </source>
</evidence>
<comment type="caution">
    <text evidence="2">The sequence shown here is derived from an EMBL/GenBank/DDBJ whole genome shotgun (WGS) entry which is preliminary data.</text>
</comment>